<dbReference type="AlphaFoldDB" id="A0A545UXF0"/>
<gene>
    <name evidence="1" type="ORF">IF1G_06997</name>
</gene>
<protein>
    <submittedName>
        <fullName evidence="1">Uncharacterized protein</fullName>
    </submittedName>
</protein>
<evidence type="ECO:0000313" key="2">
    <source>
        <dbReference type="Proteomes" id="UP000315783"/>
    </source>
</evidence>
<comment type="caution">
    <text evidence="1">The sequence shown here is derived from an EMBL/GenBank/DDBJ whole genome shotgun (WGS) entry which is preliminary data.</text>
</comment>
<reference evidence="1 2" key="1">
    <citation type="journal article" date="2019" name="Appl. Microbiol. Biotechnol.">
        <title>Genome sequence of Isaria javanica and comparative genome analysis insights into family S53 peptidase evolution in fungal entomopathogens.</title>
        <authorList>
            <person name="Lin R."/>
            <person name="Zhang X."/>
            <person name="Xin B."/>
            <person name="Zou M."/>
            <person name="Gao Y."/>
            <person name="Qin F."/>
            <person name="Hu Q."/>
            <person name="Xie B."/>
            <person name="Cheng X."/>
        </authorList>
    </citation>
    <scope>NUCLEOTIDE SEQUENCE [LARGE SCALE GENOMIC DNA]</scope>
    <source>
        <strain evidence="1 2">IJ1G</strain>
    </source>
</reference>
<dbReference type="EMBL" id="SPUK01000010">
    <property type="protein sequence ID" value="TQV94118.1"/>
    <property type="molecule type" value="Genomic_DNA"/>
</dbReference>
<proteinExistence type="predicted"/>
<evidence type="ECO:0000313" key="1">
    <source>
        <dbReference type="EMBL" id="TQV94118.1"/>
    </source>
</evidence>
<name>A0A545UXF0_9HYPO</name>
<organism evidence="1 2">
    <name type="scientific">Cordyceps javanica</name>
    <dbReference type="NCBI Taxonomy" id="43265"/>
    <lineage>
        <taxon>Eukaryota</taxon>
        <taxon>Fungi</taxon>
        <taxon>Dikarya</taxon>
        <taxon>Ascomycota</taxon>
        <taxon>Pezizomycotina</taxon>
        <taxon>Sordariomycetes</taxon>
        <taxon>Hypocreomycetidae</taxon>
        <taxon>Hypocreales</taxon>
        <taxon>Cordycipitaceae</taxon>
        <taxon>Cordyceps</taxon>
    </lineage>
</organism>
<sequence>MRKQRIRRELAGCPGPSFAQDDELGVEPVRETIAEQSRWVRQPMVIESLVGVGVDDGWEGGAARTKLAGGRRAGHRMLGRRRSGSCCGAKNGGTFFFPSSFPLFFFFSFLSYFPLRLIFLTFSSCTIALGP</sequence>
<accession>A0A545UXF0</accession>
<keyword evidence="2" id="KW-1185">Reference proteome</keyword>
<dbReference type="Proteomes" id="UP000315783">
    <property type="component" value="Unassembled WGS sequence"/>
</dbReference>